<evidence type="ECO:0000313" key="3">
    <source>
        <dbReference type="Proteomes" id="UP000483362"/>
    </source>
</evidence>
<evidence type="ECO:0008006" key="4">
    <source>
        <dbReference type="Google" id="ProtNLM"/>
    </source>
</evidence>
<name>A0A6L5X9P6_9BACT</name>
<dbReference type="InterPro" id="IPR038440">
    <property type="entry name" value="FimV_C_sf"/>
</dbReference>
<accession>A0A6L5X9P6</accession>
<dbReference type="Gene3D" id="1.20.58.2200">
    <property type="match status" value="1"/>
</dbReference>
<keyword evidence="3" id="KW-1185">Reference proteome</keyword>
<comment type="caution">
    <text evidence="2">The sequence shown here is derived from an EMBL/GenBank/DDBJ whole genome shotgun (WGS) entry which is preliminary data.</text>
</comment>
<evidence type="ECO:0000313" key="2">
    <source>
        <dbReference type="EMBL" id="MSS16347.1"/>
    </source>
</evidence>
<dbReference type="PROSITE" id="PS51257">
    <property type="entry name" value="PROKAR_LIPOPROTEIN"/>
    <property type="match status" value="1"/>
</dbReference>
<feature type="region of interest" description="Disordered" evidence="1">
    <location>
        <begin position="79"/>
        <end position="111"/>
    </location>
</feature>
<reference evidence="2 3" key="1">
    <citation type="submission" date="2019-08" db="EMBL/GenBank/DDBJ databases">
        <title>In-depth cultivation of the pig gut microbiome towards novel bacterial diversity and tailored functional studies.</title>
        <authorList>
            <person name="Wylensek D."/>
            <person name="Hitch T.C.A."/>
            <person name="Clavel T."/>
        </authorList>
    </citation>
    <scope>NUCLEOTIDE SEQUENCE [LARGE SCALE GENOMIC DNA]</scope>
    <source>
        <strain evidence="2 3">Oil-RF-744-WCA-WT-10</strain>
    </source>
</reference>
<proteinExistence type="predicted"/>
<dbReference type="RefSeq" id="WP_154327869.1">
    <property type="nucleotide sequence ID" value="NZ_CP045696.1"/>
</dbReference>
<evidence type="ECO:0000256" key="1">
    <source>
        <dbReference type="SAM" id="MobiDB-lite"/>
    </source>
</evidence>
<dbReference type="EMBL" id="VULT01000001">
    <property type="protein sequence ID" value="MSS16347.1"/>
    <property type="molecule type" value="Genomic_DNA"/>
</dbReference>
<organism evidence="2 3">
    <name type="scientific">Sodaliphilus pleomorphus</name>
    <dbReference type="NCBI Taxonomy" id="2606626"/>
    <lineage>
        <taxon>Bacteria</taxon>
        <taxon>Pseudomonadati</taxon>
        <taxon>Bacteroidota</taxon>
        <taxon>Bacteroidia</taxon>
        <taxon>Bacteroidales</taxon>
        <taxon>Muribaculaceae</taxon>
        <taxon>Sodaliphilus</taxon>
    </lineage>
</organism>
<sequence length="209" mass="22220">MKKNRSVIITKQGAPVALLLVVALVAAYGLLSCSHGGDARGGDAHPSDSLAEALGNQIFTDYYNYYDASSVAKHGDDFNDNVDDSYADGHDTPVPADDDQDPDGTTAVPHDKIRGNASEAESLISLFNGMDTDDMTGVIDQLNAANKAIGSNKTYASYATEIKWYLGLAYLKAGKLDKARSMFKEVASAGSDIYSSQAQEIVDKLDKAA</sequence>
<gene>
    <name evidence="2" type="ORF">FYJ29_00965</name>
</gene>
<dbReference type="Proteomes" id="UP000483362">
    <property type="component" value="Unassembled WGS sequence"/>
</dbReference>
<dbReference type="AlphaFoldDB" id="A0A6L5X9P6"/>
<protein>
    <recommendedName>
        <fullName evidence="4">Tetratricopeptide repeat protein</fullName>
    </recommendedName>
</protein>